<dbReference type="InterPro" id="IPR035965">
    <property type="entry name" value="PAS-like_dom_sf"/>
</dbReference>
<dbReference type="PROSITE" id="PS50112">
    <property type="entry name" value="PAS"/>
    <property type="match status" value="1"/>
</dbReference>
<evidence type="ECO:0000259" key="18">
    <source>
        <dbReference type="PROSITE" id="PS50109"/>
    </source>
</evidence>
<dbReference type="PRINTS" id="PR00344">
    <property type="entry name" value="BCTRLSENSOR"/>
</dbReference>
<gene>
    <name evidence="20" type="primary">phoR</name>
    <name evidence="20" type="ORF">GCM10009083_20920</name>
</gene>
<comment type="caution">
    <text evidence="20">The sequence shown here is derived from an EMBL/GenBank/DDBJ whole genome shotgun (WGS) entry which is preliminary data.</text>
</comment>
<comment type="catalytic activity">
    <reaction evidence="1">
        <text>ATP + protein L-histidine = ADP + protein N-phospho-L-histidine.</text>
        <dbReference type="EC" id="2.7.13.3"/>
    </reaction>
</comment>
<organism evidence="20 21">
    <name type="scientific">Halopseudomonas pertucinogena</name>
    <dbReference type="NCBI Taxonomy" id="86175"/>
    <lineage>
        <taxon>Bacteria</taxon>
        <taxon>Pseudomonadati</taxon>
        <taxon>Pseudomonadota</taxon>
        <taxon>Gammaproteobacteria</taxon>
        <taxon>Pseudomonadales</taxon>
        <taxon>Pseudomonadaceae</taxon>
        <taxon>Halopseudomonas</taxon>
    </lineage>
</organism>
<keyword evidence="14" id="KW-1133">Transmembrane helix</keyword>
<dbReference type="EMBL" id="BMNN01000004">
    <property type="protein sequence ID" value="GGJ03921.1"/>
    <property type="molecule type" value="Genomic_DNA"/>
</dbReference>
<keyword evidence="9" id="KW-0808">Transferase</keyword>
<evidence type="ECO:0000256" key="9">
    <source>
        <dbReference type="ARBA" id="ARBA00022679"/>
    </source>
</evidence>
<keyword evidence="11" id="KW-0547">Nucleotide-binding</keyword>
<keyword evidence="8" id="KW-0592">Phosphate transport</keyword>
<keyword evidence="21" id="KW-1185">Reference proteome</keyword>
<evidence type="ECO:0000256" key="1">
    <source>
        <dbReference type="ARBA" id="ARBA00000085"/>
    </source>
</evidence>
<dbReference type="Proteomes" id="UP000633263">
    <property type="component" value="Unassembled WGS sequence"/>
</dbReference>
<name>A0ABQ2CR51_9GAMM</name>
<dbReference type="PANTHER" id="PTHR45453">
    <property type="entry name" value="PHOSPHATE REGULON SENSOR PROTEIN PHOR"/>
    <property type="match status" value="1"/>
</dbReference>
<dbReference type="RefSeq" id="WP_188636581.1">
    <property type="nucleotide sequence ID" value="NZ_BMNN01000004.1"/>
</dbReference>
<evidence type="ECO:0000256" key="12">
    <source>
        <dbReference type="ARBA" id="ARBA00022777"/>
    </source>
</evidence>
<dbReference type="SUPFAM" id="SSF47384">
    <property type="entry name" value="Homodimeric domain of signal transducing histidine kinase"/>
    <property type="match status" value="1"/>
</dbReference>
<dbReference type="SMART" id="SM00387">
    <property type="entry name" value="HATPase_c"/>
    <property type="match status" value="1"/>
</dbReference>
<evidence type="ECO:0000256" key="7">
    <source>
        <dbReference type="ARBA" id="ARBA00022553"/>
    </source>
</evidence>
<evidence type="ECO:0000313" key="21">
    <source>
        <dbReference type="Proteomes" id="UP000633263"/>
    </source>
</evidence>
<dbReference type="SMART" id="SM00091">
    <property type="entry name" value="PAS"/>
    <property type="match status" value="1"/>
</dbReference>
<evidence type="ECO:0000256" key="11">
    <source>
        <dbReference type="ARBA" id="ARBA00022741"/>
    </source>
</evidence>
<proteinExistence type="predicted"/>
<reference evidence="21" key="1">
    <citation type="journal article" date="2019" name="Int. J. Syst. Evol. Microbiol.">
        <title>The Global Catalogue of Microorganisms (GCM) 10K type strain sequencing project: providing services to taxonomists for standard genome sequencing and annotation.</title>
        <authorList>
            <consortium name="The Broad Institute Genomics Platform"/>
            <consortium name="The Broad Institute Genome Sequencing Center for Infectious Disease"/>
            <person name="Wu L."/>
            <person name="Ma J."/>
        </authorList>
    </citation>
    <scope>NUCLEOTIDE SEQUENCE [LARGE SCALE GENOMIC DNA]</scope>
    <source>
        <strain evidence="21">JCM 11590</strain>
    </source>
</reference>
<evidence type="ECO:0000256" key="17">
    <source>
        <dbReference type="ARBA" id="ARBA00025207"/>
    </source>
</evidence>
<dbReference type="SMART" id="SM00388">
    <property type="entry name" value="HisKA"/>
    <property type="match status" value="1"/>
</dbReference>
<evidence type="ECO:0000256" key="4">
    <source>
        <dbReference type="ARBA" id="ARBA00019665"/>
    </source>
</evidence>
<evidence type="ECO:0000256" key="15">
    <source>
        <dbReference type="ARBA" id="ARBA00023012"/>
    </source>
</evidence>
<evidence type="ECO:0000256" key="6">
    <source>
        <dbReference type="ARBA" id="ARBA00022475"/>
    </source>
</evidence>
<keyword evidence="13" id="KW-0067">ATP-binding</keyword>
<evidence type="ECO:0000256" key="2">
    <source>
        <dbReference type="ARBA" id="ARBA00004236"/>
    </source>
</evidence>
<dbReference type="InterPro" id="IPR021766">
    <property type="entry name" value="PhoR_N"/>
</dbReference>
<keyword evidence="5" id="KW-0813">Transport</keyword>
<feature type="domain" description="PAS" evidence="19">
    <location>
        <begin position="88"/>
        <end position="146"/>
    </location>
</feature>
<accession>A0ABQ2CR51</accession>
<evidence type="ECO:0000313" key="20">
    <source>
        <dbReference type="EMBL" id="GGJ03921.1"/>
    </source>
</evidence>
<keyword evidence="15" id="KW-0902">Two-component regulatory system</keyword>
<evidence type="ECO:0000256" key="8">
    <source>
        <dbReference type="ARBA" id="ARBA00022592"/>
    </source>
</evidence>
<dbReference type="InterPro" id="IPR003661">
    <property type="entry name" value="HisK_dim/P_dom"/>
</dbReference>
<dbReference type="InterPro" id="IPR050351">
    <property type="entry name" value="BphY/WalK/GraS-like"/>
</dbReference>
<evidence type="ECO:0000256" key="5">
    <source>
        <dbReference type="ARBA" id="ARBA00022448"/>
    </source>
</evidence>
<evidence type="ECO:0000256" key="14">
    <source>
        <dbReference type="ARBA" id="ARBA00022989"/>
    </source>
</evidence>
<dbReference type="PANTHER" id="PTHR45453:SF1">
    <property type="entry name" value="PHOSPHATE REGULON SENSOR PROTEIN PHOR"/>
    <property type="match status" value="1"/>
</dbReference>
<dbReference type="InterPro" id="IPR004358">
    <property type="entry name" value="Sig_transdc_His_kin-like_C"/>
</dbReference>
<feature type="domain" description="Histidine kinase" evidence="18">
    <location>
        <begin position="211"/>
        <end position="428"/>
    </location>
</feature>
<dbReference type="InterPro" id="IPR036890">
    <property type="entry name" value="HATPase_C_sf"/>
</dbReference>
<comment type="function">
    <text evidence="17">Member of the two-component regulatory system PhoR/PhoB involved in the phosphate regulon genes expression. PhoR may function as a membrane-associated protein kinase that phosphorylates PhoB in response to environmental signals.</text>
</comment>
<sequence>MKTNWFTAILGRLFWLLAICVAVGWAVGQPAWALVIGLGAYLAHTLRQTQRLQNWLHTRPGEPPPEARGLWGNIFDDIYRIQRRDQRARARLQGIIERIQTSTAALRDGVVMLDKEGHLEWWNHSAEQLLGLRAPDDSGQHVHNLLRDPRFVTYFDNGDYREPLNIPSPLRTTTWLQYNITRYGNGERLILVRDVTRLHNLEQMRKDFVANVSHELRTPLTVLVGYLETMIDADDGSHPRWTRPLVQMQQQAQRMQSLLNDLLMLSRLETANVRADEKPVRIDLMLPGIRKDALALSGDRQHQITLECSTQAPLRGLETELRSAISNLVYNAVKYTPEGSSIHVSWSRDETGARLSVTDNGPGITADHLPRLTERFYRIDSSRNSSTGGTGLGLAIVKHVMMRHQGELKITSTPGKGSTFTCLFPAERLIEESED</sequence>
<dbReference type="NCBIfam" id="NF008235">
    <property type="entry name" value="PRK11006.1"/>
    <property type="match status" value="1"/>
</dbReference>
<dbReference type="SUPFAM" id="SSF55874">
    <property type="entry name" value="ATPase domain of HSP90 chaperone/DNA topoisomerase II/histidine kinase"/>
    <property type="match status" value="1"/>
</dbReference>
<protein>
    <recommendedName>
        <fullName evidence="4">Phosphate regulon sensor protein PhoR</fullName>
        <ecNumber evidence="3">2.7.13.3</ecNumber>
    </recommendedName>
</protein>
<dbReference type="InterPro" id="IPR003594">
    <property type="entry name" value="HATPase_dom"/>
</dbReference>
<dbReference type="PROSITE" id="PS50109">
    <property type="entry name" value="HIS_KIN"/>
    <property type="match status" value="1"/>
</dbReference>
<evidence type="ECO:0000256" key="13">
    <source>
        <dbReference type="ARBA" id="ARBA00022840"/>
    </source>
</evidence>
<dbReference type="EC" id="2.7.13.3" evidence="3"/>
<dbReference type="CDD" id="cd00082">
    <property type="entry name" value="HisKA"/>
    <property type="match status" value="1"/>
</dbReference>
<evidence type="ECO:0000259" key="19">
    <source>
        <dbReference type="PROSITE" id="PS50112"/>
    </source>
</evidence>
<dbReference type="InterPro" id="IPR005467">
    <property type="entry name" value="His_kinase_dom"/>
</dbReference>
<evidence type="ECO:0000256" key="3">
    <source>
        <dbReference type="ARBA" id="ARBA00012438"/>
    </source>
</evidence>
<keyword evidence="10" id="KW-0812">Transmembrane</keyword>
<keyword evidence="7" id="KW-0597">Phosphoprotein</keyword>
<dbReference type="Gene3D" id="3.30.450.20">
    <property type="entry name" value="PAS domain"/>
    <property type="match status" value="1"/>
</dbReference>
<dbReference type="CDD" id="cd00130">
    <property type="entry name" value="PAS"/>
    <property type="match status" value="1"/>
</dbReference>
<dbReference type="SUPFAM" id="SSF55785">
    <property type="entry name" value="PYP-like sensor domain (PAS domain)"/>
    <property type="match status" value="1"/>
</dbReference>
<dbReference type="InterPro" id="IPR000014">
    <property type="entry name" value="PAS"/>
</dbReference>
<keyword evidence="12" id="KW-0418">Kinase</keyword>
<keyword evidence="16" id="KW-0472">Membrane</keyword>
<dbReference type="Gene3D" id="1.10.287.130">
    <property type="match status" value="1"/>
</dbReference>
<evidence type="ECO:0000256" key="16">
    <source>
        <dbReference type="ARBA" id="ARBA00023136"/>
    </source>
</evidence>
<comment type="subcellular location">
    <subcellularLocation>
        <location evidence="2">Cell membrane</location>
    </subcellularLocation>
</comment>
<dbReference type="Pfam" id="PF02518">
    <property type="entry name" value="HATPase_c"/>
    <property type="match status" value="1"/>
</dbReference>
<keyword evidence="6" id="KW-1003">Cell membrane</keyword>
<dbReference type="Gene3D" id="3.30.565.10">
    <property type="entry name" value="Histidine kinase-like ATPase, C-terminal domain"/>
    <property type="match status" value="1"/>
</dbReference>
<dbReference type="Pfam" id="PF11808">
    <property type="entry name" value="PhoR"/>
    <property type="match status" value="1"/>
</dbReference>
<dbReference type="Pfam" id="PF00512">
    <property type="entry name" value="HisKA"/>
    <property type="match status" value="1"/>
</dbReference>
<evidence type="ECO:0000256" key="10">
    <source>
        <dbReference type="ARBA" id="ARBA00022692"/>
    </source>
</evidence>
<dbReference type="Pfam" id="PF13188">
    <property type="entry name" value="PAS_8"/>
    <property type="match status" value="1"/>
</dbReference>
<dbReference type="InterPro" id="IPR036097">
    <property type="entry name" value="HisK_dim/P_sf"/>
</dbReference>
<dbReference type="NCBIfam" id="TIGR02966">
    <property type="entry name" value="phoR_proteo"/>
    <property type="match status" value="1"/>
</dbReference>
<dbReference type="InterPro" id="IPR014310">
    <property type="entry name" value="Sig_transdc_His_kinase_PhoR"/>
</dbReference>